<dbReference type="NCBIfam" id="NF045964">
    <property type="entry name" value="RNAP_delt_plasma"/>
    <property type="match status" value="1"/>
</dbReference>
<name>Q6KIG5_MYCM1</name>
<dbReference type="EMBL" id="AE017308">
    <property type="protein sequence ID" value="AAT27611.1"/>
    <property type="molecule type" value="Genomic_DNA"/>
</dbReference>
<gene>
    <name evidence="1" type="ordered locus">MMOB1250</name>
</gene>
<dbReference type="InterPro" id="IPR038087">
    <property type="entry name" value="RNAP_delta_N_dom_sf"/>
</dbReference>
<reference evidence="1 2" key="1">
    <citation type="journal article" date="2004" name="Genome Res.">
        <title>The complete genome and proteome of Mycoplasma mobile.</title>
        <authorList>
            <person name="Jaffe J.D."/>
            <person name="Stange-Thomann N."/>
            <person name="Smith C."/>
            <person name="DeCaprio D."/>
            <person name="Fisher S."/>
            <person name="Butler J."/>
            <person name="Calvo S."/>
            <person name="Elkins T."/>
            <person name="FitzGerald M.G."/>
            <person name="Hafez N."/>
            <person name="Kodira C.D."/>
            <person name="Major J."/>
            <person name="Wang S."/>
            <person name="Wilkinson J."/>
            <person name="Nicol R."/>
            <person name="Nusbaum C."/>
            <person name="Birren B."/>
            <person name="Berg H.C."/>
            <person name="Church G.M."/>
        </authorList>
    </citation>
    <scope>NUCLEOTIDE SEQUENCE [LARGE SCALE GENOMIC DNA]</scope>
    <source>
        <strain evidence="2">ATCC 43663 / 163K / NCTC 11711</strain>
    </source>
</reference>
<keyword evidence="2" id="KW-1185">Reference proteome</keyword>
<dbReference type="KEGG" id="mmo:MMOB1250"/>
<proteinExistence type="predicted"/>
<organism evidence="1 2">
    <name type="scientific">Mycoplasma mobile (strain ATCC 43663 / 163K / NCTC 11711)</name>
    <name type="common">Mesomycoplasma mobile</name>
    <dbReference type="NCBI Taxonomy" id="267748"/>
    <lineage>
        <taxon>Bacteria</taxon>
        <taxon>Bacillati</taxon>
        <taxon>Mycoplasmatota</taxon>
        <taxon>Mycoplasmoidales</taxon>
        <taxon>Metamycoplasmataceae</taxon>
        <taxon>Mesomycoplasma</taxon>
    </lineage>
</organism>
<dbReference type="HOGENOM" id="CLU_177724_0_0_14"/>
<dbReference type="STRING" id="267748.MMOB1250"/>
<evidence type="ECO:0000313" key="2">
    <source>
        <dbReference type="Proteomes" id="UP000009072"/>
    </source>
</evidence>
<dbReference type="AlphaFoldDB" id="Q6KIG5"/>
<sequence length="85" mass="10154">MTTIDVIMKAFQNEESLNFEGIFSFLEKEFKPLWEQEATTKNITYENLLVKKRGEVYKLLTIHGDFVKLKENKWTTYKLKMENSL</sequence>
<evidence type="ECO:0000313" key="1">
    <source>
        <dbReference type="EMBL" id="AAT27611.1"/>
    </source>
</evidence>
<dbReference type="Proteomes" id="UP000009072">
    <property type="component" value="Chromosome"/>
</dbReference>
<accession>Q6KIG5</accession>
<dbReference type="Gene3D" id="1.10.10.1250">
    <property type="entry name" value="RNA polymerase, subunit delta, N-terminal domain"/>
    <property type="match status" value="1"/>
</dbReference>
<dbReference type="RefSeq" id="WP_011264645.1">
    <property type="nucleotide sequence ID" value="NC_006908.1"/>
</dbReference>
<protein>
    <submittedName>
        <fullName evidence="1">Expressed protein</fullName>
    </submittedName>
</protein>
<dbReference type="OrthoDB" id="399771at2"/>